<evidence type="ECO:0000256" key="5">
    <source>
        <dbReference type="ARBA" id="ARBA00022842"/>
    </source>
</evidence>
<dbReference type="Gene3D" id="3.90.470.20">
    <property type="entry name" value="4'-phosphopantetheinyl transferase domain"/>
    <property type="match status" value="1"/>
</dbReference>
<keyword evidence="1 8" id="KW-0444">Lipid biosynthesis</keyword>
<proteinExistence type="inferred from homology"/>
<accession>A0ABT6XYZ6</accession>
<feature type="binding site" evidence="8">
    <location>
        <position position="8"/>
    </location>
    <ligand>
        <name>Mg(2+)</name>
        <dbReference type="ChEBI" id="CHEBI:18420"/>
    </ligand>
</feature>
<reference evidence="10 11" key="1">
    <citation type="submission" date="2023-04" db="EMBL/GenBank/DDBJ databases">
        <title>A. sendaiensis sub sp. chiapanensis a novel subspecie with specific adaptation in bacterial cell wall isolated from an active volcano.</title>
        <authorList>
            <person name="Alvarez Gutierrez P.E."/>
            <person name="Ortiz Cortes L.Y."/>
        </authorList>
    </citation>
    <scope>NUCLEOTIDE SEQUENCE [LARGE SCALE GENOMIC DNA]</scope>
    <source>
        <strain evidence="10 11">PA2</strain>
    </source>
</reference>
<evidence type="ECO:0000256" key="7">
    <source>
        <dbReference type="ARBA" id="ARBA00023160"/>
    </source>
</evidence>
<dbReference type="HAMAP" id="MF_00101">
    <property type="entry name" value="AcpS"/>
    <property type="match status" value="1"/>
</dbReference>
<comment type="similarity">
    <text evidence="8">Belongs to the P-Pant transferase superfamily. AcpS family.</text>
</comment>
<keyword evidence="5 8" id="KW-0460">Magnesium</keyword>
<comment type="caution">
    <text evidence="10">The sequence shown here is derived from an EMBL/GenBank/DDBJ whole genome shotgun (WGS) entry which is preliminary data.</text>
</comment>
<evidence type="ECO:0000256" key="6">
    <source>
        <dbReference type="ARBA" id="ARBA00023098"/>
    </source>
</evidence>
<feature type="binding site" evidence="8">
    <location>
        <position position="60"/>
    </location>
    <ligand>
        <name>Mg(2+)</name>
        <dbReference type="ChEBI" id="CHEBI:18420"/>
    </ligand>
</feature>
<feature type="domain" description="4'-phosphopantetheinyl transferase" evidence="9">
    <location>
        <begin position="4"/>
        <end position="80"/>
    </location>
</feature>
<evidence type="ECO:0000313" key="11">
    <source>
        <dbReference type="Proteomes" id="UP001529245"/>
    </source>
</evidence>
<dbReference type="InterPro" id="IPR008278">
    <property type="entry name" value="4-PPantetheinyl_Trfase_dom"/>
</dbReference>
<evidence type="ECO:0000259" key="9">
    <source>
        <dbReference type="Pfam" id="PF01648"/>
    </source>
</evidence>
<keyword evidence="8" id="KW-0963">Cytoplasm</keyword>
<dbReference type="Proteomes" id="UP001529245">
    <property type="component" value="Unassembled WGS sequence"/>
</dbReference>
<keyword evidence="7 8" id="KW-0275">Fatty acid biosynthesis</keyword>
<dbReference type="GO" id="GO:0008897">
    <property type="term" value="F:holo-[acyl-carrier-protein] synthase activity"/>
    <property type="evidence" value="ECO:0007669"/>
    <property type="project" value="UniProtKB-EC"/>
</dbReference>
<evidence type="ECO:0000256" key="8">
    <source>
        <dbReference type="HAMAP-Rule" id="MF_00101"/>
    </source>
</evidence>
<dbReference type="NCBIfam" id="TIGR00556">
    <property type="entry name" value="pantethn_trn"/>
    <property type="match status" value="1"/>
</dbReference>
<comment type="function">
    <text evidence="8">Transfers the 4'-phosphopantetheine moiety from coenzyme A to a Ser of acyl-carrier-protein.</text>
</comment>
<evidence type="ECO:0000256" key="4">
    <source>
        <dbReference type="ARBA" id="ARBA00022832"/>
    </source>
</evidence>
<dbReference type="EMBL" id="JASGCB010000012">
    <property type="protein sequence ID" value="MDI9260242.1"/>
    <property type="molecule type" value="Genomic_DNA"/>
</dbReference>
<evidence type="ECO:0000256" key="2">
    <source>
        <dbReference type="ARBA" id="ARBA00022679"/>
    </source>
</evidence>
<comment type="catalytic activity">
    <reaction evidence="8">
        <text>apo-[ACP] + CoA = holo-[ACP] + adenosine 3',5'-bisphosphate + H(+)</text>
        <dbReference type="Rhea" id="RHEA:12068"/>
        <dbReference type="Rhea" id="RHEA-COMP:9685"/>
        <dbReference type="Rhea" id="RHEA-COMP:9690"/>
        <dbReference type="ChEBI" id="CHEBI:15378"/>
        <dbReference type="ChEBI" id="CHEBI:29999"/>
        <dbReference type="ChEBI" id="CHEBI:57287"/>
        <dbReference type="ChEBI" id="CHEBI:58343"/>
        <dbReference type="ChEBI" id="CHEBI:64479"/>
        <dbReference type="EC" id="2.7.8.7"/>
    </reaction>
</comment>
<keyword evidence="3 8" id="KW-0479">Metal-binding</keyword>
<comment type="cofactor">
    <cofactor evidence="8">
        <name>Mg(2+)</name>
        <dbReference type="ChEBI" id="CHEBI:18420"/>
    </cofactor>
</comment>
<keyword evidence="2 8" id="KW-0808">Transferase</keyword>
<protein>
    <recommendedName>
        <fullName evidence="8">Holo-[acyl-carrier-protein] synthase</fullName>
        <shortName evidence="8">Holo-ACP synthase</shortName>
        <ecNumber evidence="8">2.7.8.7</ecNumber>
    </recommendedName>
    <alternativeName>
        <fullName evidence="8">4'-phosphopantetheinyl transferase AcpS</fullName>
    </alternativeName>
</protein>
<organism evidence="10 11">
    <name type="scientific">Alicyclobacillus sendaiensis PA2</name>
    <dbReference type="NCBI Taxonomy" id="3029425"/>
    <lineage>
        <taxon>Bacteria</taxon>
        <taxon>Bacillati</taxon>
        <taxon>Bacillota</taxon>
        <taxon>Bacilli</taxon>
        <taxon>Bacillales</taxon>
        <taxon>Alicyclobacillaceae</taxon>
        <taxon>Alicyclobacillus</taxon>
    </lineage>
</organism>
<dbReference type="InterPro" id="IPR004568">
    <property type="entry name" value="Ppantetheine-prot_Trfase_dom"/>
</dbReference>
<evidence type="ECO:0000256" key="1">
    <source>
        <dbReference type="ARBA" id="ARBA00022516"/>
    </source>
</evidence>
<dbReference type="EC" id="2.7.8.7" evidence="8"/>
<dbReference type="InterPro" id="IPR002582">
    <property type="entry name" value="ACPS"/>
</dbReference>
<dbReference type="NCBIfam" id="TIGR00516">
    <property type="entry name" value="acpS"/>
    <property type="match status" value="1"/>
</dbReference>
<keyword evidence="4 8" id="KW-0276">Fatty acid metabolism</keyword>
<evidence type="ECO:0000313" key="10">
    <source>
        <dbReference type="EMBL" id="MDI9260242.1"/>
    </source>
</evidence>
<keyword evidence="11" id="KW-1185">Reference proteome</keyword>
<gene>
    <name evidence="8 10" type="primary">acpS</name>
    <name evidence="10" type="ORF">QID03_08560</name>
</gene>
<dbReference type="Pfam" id="PF01648">
    <property type="entry name" value="ACPS"/>
    <property type="match status" value="1"/>
</dbReference>
<evidence type="ECO:0000256" key="3">
    <source>
        <dbReference type="ARBA" id="ARBA00022723"/>
    </source>
</evidence>
<dbReference type="RefSeq" id="WP_283203734.1">
    <property type="nucleotide sequence ID" value="NZ_JASGCB010000012.1"/>
</dbReference>
<keyword evidence="6 8" id="KW-0443">Lipid metabolism</keyword>
<sequence>MIVGIGNDVVETRRILRAVERHGAPFLRRVLAPDEQARAAAISHPDRLAEFVAGRFAAKEALAKAVGCGLARLSMPHVSVSVGQAGLRVTWQEASALWAQFGPPEDAPVRIHLALTHAAGVAFAVAVVEQR</sequence>
<dbReference type="InterPro" id="IPR037143">
    <property type="entry name" value="4-PPantetheinyl_Trfase_dom_sf"/>
</dbReference>
<name>A0ABT6XYZ6_ALISE</name>
<dbReference type="SUPFAM" id="SSF56214">
    <property type="entry name" value="4'-phosphopantetheinyl transferase"/>
    <property type="match status" value="1"/>
</dbReference>
<comment type="subcellular location">
    <subcellularLocation>
        <location evidence="8">Cytoplasm</location>
    </subcellularLocation>
</comment>